<dbReference type="SUPFAM" id="SSF54631">
    <property type="entry name" value="CBS-domain pair"/>
    <property type="match status" value="1"/>
</dbReference>
<protein>
    <recommendedName>
        <fullName evidence="17">Metal transporter CNNM4</fullName>
    </recommendedName>
</protein>
<evidence type="ECO:0000256" key="4">
    <source>
        <dbReference type="ARBA" id="ARBA00022737"/>
    </source>
</evidence>
<dbReference type="EMBL" id="CAJPEX010000859">
    <property type="protein sequence ID" value="CAG0917443.1"/>
    <property type="molecule type" value="Genomic_DNA"/>
</dbReference>
<evidence type="ECO:0000256" key="3">
    <source>
        <dbReference type="ARBA" id="ARBA00022692"/>
    </source>
</evidence>
<evidence type="ECO:0000256" key="2">
    <source>
        <dbReference type="ARBA" id="ARBA00010484"/>
    </source>
</evidence>
<dbReference type="Pfam" id="PF00571">
    <property type="entry name" value="CBS"/>
    <property type="match status" value="1"/>
</dbReference>
<feature type="compositionally biased region" description="Basic residues" evidence="10">
    <location>
        <begin position="780"/>
        <end position="792"/>
    </location>
</feature>
<dbReference type="InterPro" id="IPR044751">
    <property type="entry name" value="Ion_transp-like_CBS"/>
</dbReference>
<dbReference type="Proteomes" id="UP000678499">
    <property type="component" value="Unassembled WGS sequence"/>
</dbReference>
<feature type="transmembrane region" description="Helical" evidence="11">
    <location>
        <begin position="279"/>
        <end position="305"/>
    </location>
</feature>
<comment type="subcellular location">
    <subcellularLocation>
        <location evidence="1">Basolateral cell membrane</location>
        <topology evidence="1">Multi-pass membrane protein</topology>
    </subcellularLocation>
</comment>
<dbReference type="GO" id="GO:0032026">
    <property type="term" value="P:response to magnesium ion"/>
    <property type="evidence" value="ECO:0007669"/>
    <property type="project" value="UniProtKB-ARBA"/>
</dbReference>
<keyword evidence="7 9" id="KW-0472">Membrane</keyword>
<feature type="region of interest" description="Disordered" evidence="10">
    <location>
        <begin position="769"/>
        <end position="796"/>
    </location>
</feature>
<dbReference type="Pfam" id="PF25562">
    <property type="entry name" value="CNBH_CNNM2_C"/>
    <property type="match status" value="1"/>
</dbReference>
<feature type="transmembrane region" description="Helical" evidence="11">
    <location>
        <begin position="393"/>
        <end position="413"/>
    </location>
</feature>
<dbReference type="PANTHER" id="PTHR12064:SF94">
    <property type="entry name" value="UNEXTENDED PROTEIN"/>
    <property type="match status" value="1"/>
</dbReference>
<feature type="domain" description="CNNM transmembrane" evidence="14">
    <location>
        <begin position="274"/>
        <end position="453"/>
    </location>
</feature>
<keyword evidence="5 9" id="KW-1133">Transmembrane helix</keyword>
<dbReference type="GO" id="GO:0022857">
    <property type="term" value="F:transmembrane transporter activity"/>
    <property type="evidence" value="ECO:0007669"/>
    <property type="project" value="TreeGrafter"/>
</dbReference>
<proteinExistence type="inferred from homology"/>
<dbReference type="PROSITE" id="PS50042">
    <property type="entry name" value="CNMP_BINDING_3"/>
    <property type="match status" value="1"/>
</dbReference>
<accession>A0A7R9BMN8</accession>
<dbReference type="GO" id="GO:0015693">
    <property type="term" value="P:magnesium ion transport"/>
    <property type="evidence" value="ECO:0007669"/>
    <property type="project" value="UniProtKB-ARBA"/>
</dbReference>
<evidence type="ECO:0000256" key="6">
    <source>
        <dbReference type="ARBA" id="ARBA00023122"/>
    </source>
</evidence>
<keyword evidence="16" id="KW-1185">Reference proteome</keyword>
<evidence type="ECO:0000259" key="12">
    <source>
        <dbReference type="PROSITE" id="PS50042"/>
    </source>
</evidence>
<dbReference type="OrthoDB" id="5353557at2759"/>
<dbReference type="InterPro" id="IPR046342">
    <property type="entry name" value="CBS_dom_sf"/>
</dbReference>
<evidence type="ECO:0000256" key="7">
    <source>
        <dbReference type="ARBA" id="ARBA00023136"/>
    </source>
</evidence>
<dbReference type="FunFam" id="3.10.580.10:FF:000006">
    <property type="entry name" value="DUF21 and CBS domain protein"/>
    <property type="match status" value="1"/>
</dbReference>
<dbReference type="CDD" id="cd04590">
    <property type="entry name" value="CBS_pair_CorC_HlyC_assoc"/>
    <property type="match status" value="1"/>
</dbReference>
<dbReference type="InterPro" id="IPR000595">
    <property type="entry name" value="cNMP-bd_dom"/>
</dbReference>
<dbReference type="PANTHER" id="PTHR12064">
    <property type="entry name" value="METAL TRANSPORTER CNNM"/>
    <property type="match status" value="1"/>
</dbReference>
<evidence type="ECO:0000256" key="5">
    <source>
        <dbReference type="ARBA" id="ARBA00022989"/>
    </source>
</evidence>
<dbReference type="InterPro" id="IPR002550">
    <property type="entry name" value="CNNM"/>
</dbReference>
<organism evidence="15">
    <name type="scientific">Notodromas monacha</name>
    <dbReference type="NCBI Taxonomy" id="399045"/>
    <lineage>
        <taxon>Eukaryota</taxon>
        <taxon>Metazoa</taxon>
        <taxon>Ecdysozoa</taxon>
        <taxon>Arthropoda</taxon>
        <taxon>Crustacea</taxon>
        <taxon>Oligostraca</taxon>
        <taxon>Ostracoda</taxon>
        <taxon>Podocopa</taxon>
        <taxon>Podocopida</taxon>
        <taxon>Cypridocopina</taxon>
        <taxon>Cypridoidea</taxon>
        <taxon>Cyprididae</taxon>
        <taxon>Notodromas</taxon>
    </lineage>
</organism>
<dbReference type="GO" id="GO:0040018">
    <property type="term" value="P:positive regulation of multicellular organism growth"/>
    <property type="evidence" value="ECO:0007669"/>
    <property type="project" value="UniProtKB-ARBA"/>
</dbReference>
<reference evidence="15" key="1">
    <citation type="submission" date="2020-11" db="EMBL/GenBank/DDBJ databases">
        <authorList>
            <person name="Tran Van P."/>
        </authorList>
    </citation>
    <scope>NUCLEOTIDE SEQUENCE</scope>
</reference>
<dbReference type="GO" id="GO:1905941">
    <property type="term" value="P:positive regulation of gonad development"/>
    <property type="evidence" value="ECO:0007669"/>
    <property type="project" value="UniProtKB-ARBA"/>
</dbReference>
<dbReference type="Gene3D" id="3.10.580.10">
    <property type="entry name" value="CBS-domain"/>
    <property type="match status" value="1"/>
</dbReference>
<dbReference type="GO" id="GO:0008340">
    <property type="term" value="P:determination of adult lifespan"/>
    <property type="evidence" value="ECO:0007669"/>
    <property type="project" value="UniProtKB-ARBA"/>
</dbReference>
<feature type="region of interest" description="Disordered" evidence="10">
    <location>
        <begin position="984"/>
        <end position="1009"/>
    </location>
</feature>
<evidence type="ECO:0000256" key="11">
    <source>
        <dbReference type="SAM" id="Phobius"/>
    </source>
</evidence>
<dbReference type="PROSITE" id="PS51371">
    <property type="entry name" value="CBS"/>
    <property type="match status" value="2"/>
</dbReference>
<feature type="domain" description="CBS" evidence="13">
    <location>
        <begin position="472"/>
        <end position="533"/>
    </location>
</feature>
<dbReference type="InterPro" id="IPR000644">
    <property type="entry name" value="CBS_dom"/>
</dbReference>
<dbReference type="AlphaFoldDB" id="A0A7R9BMN8"/>
<feature type="transmembrane region" description="Helical" evidence="11">
    <location>
        <begin position="363"/>
        <end position="381"/>
    </location>
</feature>
<feature type="domain" description="CBS" evidence="13">
    <location>
        <begin position="539"/>
        <end position="607"/>
    </location>
</feature>
<feature type="transmembrane region" description="Helical" evidence="11">
    <location>
        <begin position="334"/>
        <end position="357"/>
    </location>
</feature>
<dbReference type="InterPro" id="IPR045095">
    <property type="entry name" value="ACDP"/>
</dbReference>
<dbReference type="PROSITE" id="PS51846">
    <property type="entry name" value="CNNM"/>
    <property type="match status" value="1"/>
</dbReference>
<keyword evidence="6 8" id="KW-0129">CBS domain</keyword>
<feature type="compositionally biased region" description="Low complexity" evidence="10">
    <location>
        <begin position="991"/>
        <end position="1000"/>
    </location>
</feature>
<feature type="compositionally biased region" description="Basic and acidic residues" evidence="10">
    <location>
        <begin position="769"/>
        <end position="779"/>
    </location>
</feature>
<evidence type="ECO:0008006" key="17">
    <source>
        <dbReference type="Google" id="ProtNLM"/>
    </source>
</evidence>
<evidence type="ECO:0000313" key="16">
    <source>
        <dbReference type="Proteomes" id="UP000678499"/>
    </source>
</evidence>
<dbReference type="GO" id="GO:0016323">
    <property type="term" value="C:basolateral plasma membrane"/>
    <property type="evidence" value="ECO:0007669"/>
    <property type="project" value="UniProtKB-SubCell"/>
</dbReference>
<evidence type="ECO:0000256" key="8">
    <source>
        <dbReference type="PROSITE-ProRule" id="PRU00703"/>
    </source>
</evidence>
<evidence type="ECO:0000313" key="15">
    <source>
        <dbReference type="EMBL" id="CAD7277291.1"/>
    </source>
</evidence>
<evidence type="ECO:0000256" key="1">
    <source>
        <dbReference type="ARBA" id="ARBA00004554"/>
    </source>
</evidence>
<evidence type="ECO:0000259" key="13">
    <source>
        <dbReference type="PROSITE" id="PS51371"/>
    </source>
</evidence>
<comment type="similarity">
    <text evidence="2">Belongs to the ACDP family.</text>
</comment>
<evidence type="ECO:0000259" key="14">
    <source>
        <dbReference type="PROSITE" id="PS51846"/>
    </source>
</evidence>
<dbReference type="GO" id="GO:0010960">
    <property type="term" value="P:magnesium ion homeostasis"/>
    <property type="evidence" value="ECO:0007669"/>
    <property type="project" value="InterPro"/>
</dbReference>
<evidence type="ECO:0000256" key="9">
    <source>
        <dbReference type="PROSITE-ProRule" id="PRU01193"/>
    </source>
</evidence>
<sequence>MSADKPVQSPHSNIREFRRIPAFVRKLTYPASVFETEHAFSYKKSEEPCSEDDQPLKYFRIKPNCIQKGEIFVPLMEFPEFDFTQFRPSRQGIYGNVTLCVRKAESQDEWTAEHTGVSVSFVYSEPERFFLPSREAQLTDDVQVYGFRIEWVHSGSMHTYIDDNGISVILAHDEAVMRMFGKNLQSGLRFKFAHLSTDETYEANICDKTRTTEVFVSEADPAFNGTSALLRFELPDMPDSGSRFYLCMQHTVADGVIWVLVGSTPGLTIRSSSKLLTTWLQWVCIAMLLLVSGLFSGLNLGLLALDRTDLQIISTTGSEKEKYYAKQLIPVRKLGNYLLSSIVLANVLVNATLTVLLDDLTSGVTAVVLSTAGITIFGEIVPQAICSRHGLAIGAWTLWITKSFMIVTCPLSFPISKLLDFLLGEEIGNQYNRERLKELMKISKARNTLGGDEFDIISGALDLKRKTVREIMTKIDDVFMLSYDAVLDFSTMSEIRRNGYSRIPVFDKVRSNIVGILYVKDLVLMDPDDNTPLKTLCDYYRNPCFFTFHDTPLDEMFRALREGDKGHLAFVQEVVDDEDHDPFYEIIGIVTLEDVIEEIVQSEIMDETDIFIDNRSKRRIKRKNARTDMSMFSQAKENVAWISPQLIVAALHYLTTHEEAFSSMHVAERILRKLLQQPIYHQIKLPKSHDHRMSEDEFLIYKKGKVVDYFVLILEGKAQVTVGNENLALDAGPFSRFGRAALGFSDICGDAPAPNFFIGASPLLRRQESLEAENNSEKHGRCKNKGQKRQKHGGAFSEAGMDEGNRWFPKVCCCDQYYEGQVCVDCHGRRMLTTSCPSLIVGEPTSGIIYFTAEYTVRAVTDMSYLKIHSAQYMAAKRATILYNKLKPESVGHDDYQMESEVEKIWRDAETSVNRNRHPSGVSNSPGLAIRQASGLAPKFEADLVVRTSPSTSGHSTLAGGDAIFSASPEGGNVYASPVAYGHQSTMSACSSSPESPEPSMDLGDLKDL</sequence>
<feature type="domain" description="Cyclic nucleotide-binding" evidence="12">
    <location>
        <begin position="700"/>
        <end position="742"/>
    </location>
</feature>
<dbReference type="EMBL" id="OA882896">
    <property type="protein sequence ID" value="CAD7277291.1"/>
    <property type="molecule type" value="Genomic_DNA"/>
</dbReference>
<keyword evidence="4" id="KW-0677">Repeat</keyword>
<gene>
    <name evidence="15" type="ORF">NMOB1V02_LOCUS5026</name>
</gene>
<evidence type="ECO:0000256" key="10">
    <source>
        <dbReference type="SAM" id="MobiDB-lite"/>
    </source>
</evidence>
<name>A0A7R9BMN8_9CRUS</name>
<keyword evidence="3 9" id="KW-0812">Transmembrane</keyword>
<dbReference type="Pfam" id="PF01595">
    <property type="entry name" value="CNNM"/>
    <property type="match status" value="1"/>
</dbReference>